<dbReference type="FunFam" id="2.60.40.10:FF:000081">
    <property type="entry name" value="Myosin-binding protein C, slow type"/>
    <property type="match status" value="1"/>
</dbReference>
<dbReference type="FunFam" id="2.60.40.10:FF:000111">
    <property type="entry name" value="Myosin-binding protein C, slow type"/>
    <property type="match status" value="1"/>
</dbReference>
<dbReference type="SUPFAM" id="SSF49265">
    <property type="entry name" value="Fibronectin type III"/>
    <property type="match status" value="2"/>
</dbReference>
<dbReference type="SMART" id="SM00060">
    <property type="entry name" value="FN3"/>
    <property type="match status" value="3"/>
</dbReference>
<evidence type="ECO:0000256" key="3">
    <source>
        <dbReference type="ARBA" id="ARBA00022737"/>
    </source>
</evidence>
<reference evidence="13" key="1">
    <citation type="submission" date="2025-08" db="UniProtKB">
        <authorList>
            <consortium name="RefSeq"/>
        </authorList>
    </citation>
    <scope>IDENTIFICATION</scope>
</reference>
<dbReference type="Gene3D" id="2.60.40.10">
    <property type="entry name" value="Immunoglobulins"/>
    <property type="match status" value="10"/>
</dbReference>
<dbReference type="GO" id="GO:0045214">
    <property type="term" value="P:sarcomere organization"/>
    <property type="evidence" value="ECO:0007669"/>
    <property type="project" value="TreeGrafter"/>
</dbReference>
<dbReference type="STRING" id="52670.A0A2I4C2N5"/>
<dbReference type="InterPro" id="IPR036116">
    <property type="entry name" value="FN3_sf"/>
</dbReference>
<dbReference type="SMART" id="SM00408">
    <property type="entry name" value="IGc2"/>
    <property type="match status" value="7"/>
</dbReference>
<dbReference type="CDD" id="cd00096">
    <property type="entry name" value="Ig"/>
    <property type="match status" value="1"/>
</dbReference>
<dbReference type="InParanoid" id="A0A2I4C2N5"/>
<evidence type="ECO:0000256" key="1">
    <source>
        <dbReference type="ARBA" id="ARBA00022433"/>
    </source>
</evidence>
<gene>
    <name evidence="13" type="primary">mybpc2a</name>
</gene>
<evidence type="ECO:0000256" key="6">
    <source>
        <dbReference type="ARBA" id="ARBA00023203"/>
    </source>
</evidence>
<dbReference type="InterPro" id="IPR003598">
    <property type="entry name" value="Ig_sub2"/>
</dbReference>
<dbReference type="PROSITE" id="PS50835">
    <property type="entry name" value="IG_LIKE"/>
    <property type="match status" value="6"/>
</dbReference>
<dbReference type="Pfam" id="PF18362">
    <property type="entry name" value="THB"/>
    <property type="match status" value="1"/>
</dbReference>
<keyword evidence="3" id="KW-0677">Repeat</keyword>
<accession>A0A2I4C2N5</accession>
<keyword evidence="2" id="KW-0597">Phosphoprotein</keyword>
<dbReference type="AlphaFoldDB" id="A0A2I4C2N5"/>
<feature type="domain" description="Ig-like" evidence="10">
    <location>
        <begin position="1025"/>
        <end position="1113"/>
    </location>
</feature>
<keyword evidence="1" id="KW-0787">Thick filament</keyword>
<feature type="domain" description="Ig-like" evidence="10">
    <location>
        <begin position="323"/>
        <end position="411"/>
    </location>
</feature>
<feature type="domain" description="Ig-like" evidence="10">
    <location>
        <begin position="517"/>
        <end position="609"/>
    </location>
</feature>
<name>A0A2I4C2N5_AUSLI</name>
<dbReference type="Pfam" id="PF00041">
    <property type="entry name" value="fn3"/>
    <property type="match status" value="3"/>
</dbReference>
<feature type="domain" description="Ig-like" evidence="10">
    <location>
        <begin position="415"/>
        <end position="487"/>
    </location>
</feature>
<sequence length="1126" mass="125204">MPEPQKPEAEGDEAAAPPADQKEESSDEEAGEDSQQSGTSGLFVVKPESVTATKGRDITFVVKVDASSLPRKPGMKWLKGKWLDLASKAGKHIQFKESYDRNTKIYTYEMSIIKVVDGDAGGYRCEVTSKDKCDSCAFEVCVQAAQEDQQDNILEAFKRSGDADEDAGDLDFSVLLKKRKEKKPEEPREEVDVWEILKAAKPCDYEKIAFQYGITDLRGMLKRLKKMKAEQKKSDAFLTKLDSAYSVEKGKKIQLTVELADPTASVKWFKNGQEIKPSAKYVFESVGNKRSLTINKCNLSDDAAYECVVGEEKCFTEVFVKDPPVTITKPLDDVHTVVGEKVEFEVEVSEEGAKVKWMKDGVELNRDTAGSKYRLKKDGMKHILIINEATKEDIGTYYAFTNGGESKAELEVEDKELEILQSMADLTVKAAEQAVFKCEVSDENVTGKWFKDGVEVQTSDRIKIAHIGRTHKLTIDDVTPSDAGDYTFVPDGYALTLSAKLHFLEIKIEYVPKEDPPKIHMDTGSGGTNTITVVAGNKLRFDVEITGEPAPDVCWMKGDQVVSEAEGRVRVEKDKTLCSFMIDGALREDEGIYTISVTNPAGEDKAELFVKIVDVPNSPGNAKCTSVGEDSAVITWDPPSFDGGVPVKGYLMERRKVGSSRWTKLNFDVHESTTYEAKKMIEGVLYEMRVFAVNGIGVSQPSATTEPFMPIAPTSEPTRLVVEDVTDTTCALKWRPPEKIGAGGIDGYIIEYCKDGGDQWIQVNEKPVEQNQFRVKGLPVGEKMLFRVVAINIAGRSPPATLSQAVTIREVVENPRIRLPRNLRTKLITLVGEKVNLVIPFQGKPRPVVTWFKDGVLMEDKTVGTRTSDVDSVFFIRSAERRHSGTYTMSVQIENMSDSADIHIQVVEKPGPPINVRVTDVWGFNAALEWKPPKDDGNCEIIGYTVQKRDTKTKEWFTVHEHNRRPSCTVSDLIMGNEYSFQVFSENICGLSNDPGISKNTAVVLKTGLMYNPKAFKETDMSRSPKFIAPLVDRSVVAGYTAAISCAVRGNPKPKIIWMKNDIAIEGDPKFLMQNNQGVLTLNIRKPSLFDGGRYSCRAVNELGQDQVECRLEVRVHQEKGEEAKK</sequence>
<dbReference type="FunFam" id="2.60.40.10:FF:000031">
    <property type="entry name" value="Myosin-binding protein C, slow type"/>
    <property type="match status" value="2"/>
</dbReference>
<dbReference type="GeneID" id="106524797"/>
<dbReference type="PANTHER" id="PTHR13817:SF17">
    <property type="entry name" value="MYOSIN-BINDING PROTEIN C, FAST-TYPE"/>
    <property type="match status" value="1"/>
</dbReference>
<dbReference type="PANTHER" id="PTHR13817">
    <property type="entry name" value="TITIN"/>
    <property type="match status" value="1"/>
</dbReference>
<feature type="domain" description="Fibronectin type-III" evidence="11">
    <location>
        <begin position="912"/>
        <end position="1007"/>
    </location>
</feature>
<feature type="domain" description="Ig-like" evidence="10">
    <location>
        <begin position="815"/>
        <end position="903"/>
    </location>
</feature>
<comment type="similarity">
    <text evidence="8">Belongs to the immunoglobulin superfamily. MyBP family.</text>
</comment>
<dbReference type="InterPro" id="IPR050964">
    <property type="entry name" value="Striated_Muscle_Regulatory"/>
</dbReference>
<dbReference type="GO" id="GO:0003779">
    <property type="term" value="F:actin binding"/>
    <property type="evidence" value="ECO:0007669"/>
    <property type="project" value="UniProtKB-KW"/>
</dbReference>
<dbReference type="GO" id="GO:0031430">
    <property type="term" value="C:M band"/>
    <property type="evidence" value="ECO:0007669"/>
    <property type="project" value="TreeGrafter"/>
</dbReference>
<evidence type="ECO:0000259" key="11">
    <source>
        <dbReference type="PROSITE" id="PS50853"/>
    </source>
</evidence>
<dbReference type="GO" id="GO:0007155">
    <property type="term" value="P:cell adhesion"/>
    <property type="evidence" value="ECO:0007669"/>
    <property type="project" value="UniProtKB-KW"/>
</dbReference>
<keyword evidence="12" id="KW-1185">Reference proteome</keyword>
<dbReference type="CTD" id="751793"/>
<dbReference type="RefSeq" id="XP_013874224.1">
    <property type="nucleotide sequence ID" value="XM_014018770.1"/>
</dbReference>
<dbReference type="FunFam" id="2.60.40.10:FF:000060">
    <property type="entry name" value="Myosin-binding protein C, slow type"/>
    <property type="match status" value="1"/>
</dbReference>
<dbReference type="InterPro" id="IPR040849">
    <property type="entry name" value="MyBP-C_THB"/>
</dbReference>
<evidence type="ECO:0000256" key="4">
    <source>
        <dbReference type="ARBA" id="ARBA00022889"/>
    </source>
</evidence>
<dbReference type="Proteomes" id="UP000192220">
    <property type="component" value="Unplaced"/>
</dbReference>
<dbReference type="Pfam" id="PF07679">
    <property type="entry name" value="I-set"/>
    <property type="match status" value="6"/>
</dbReference>
<dbReference type="InterPro" id="IPR003599">
    <property type="entry name" value="Ig_sub"/>
</dbReference>
<dbReference type="FunFam" id="2.60.40.10:FF:000326">
    <property type="entry name" value="Myosin-binding protein C, cardiac-type"/>
    <property type="match status" value="1"/>
</dbReference>
<dbReference type="FunFam" id="2.60.40.10:FF:000225">
    <property type="entry name" value="Myosin-binding protein C, cardiac-type"/>
    <property type="match status" value="1"/>
</dbReference>
<dbReference type="KEGG" id="alim:106524797"/>
<dbReference type="InterPro" id="IPR003961">
    <property type="entry name" value="FN3_dom"/>
</dbReference>
<feature type="region of interest" description="Disordered" evidence="9">
    <location>
        <begin position="1"/>
        <end position="46"/>
    </location>
</feature>
<feature type="domain" description="Ig-like" evidence="10">
    <location>
        <begin position="236"/>
        <end position="309"/>
    </location>
</feature>
<dbReference type="InterPro" id="IPR013783">
    <property type="entry name" value="Ig-like_fold"/>
</dbReference>
<dbReference type="FunCoup" id="A0A2I4C2N5">
    <property type="interactions" value="36"/>
</dbReference>
<dbReference type="OrthoDB" id="6107607at2759"/>
<dbReference type="GO" id="GO:0032982">
    <property type="term" value="C:myosin filament"/>
    <property type="evidence" value="ECO:0007669"/>
    <property type="project" value="UniProtKB-KW"/>
</dbReference>
<evidence type="ECO:0000256" key="9">
    <source>
        <dbReference type="SAM" id="MobiDB-lite"/>
    </source>
</evidence>
<dbReference type="FunFam" id="2.60.40.10:FF:000085">
    <property type="entry name" value="Myosin-binding protein C, slow type"/>
    <property type="match status" value="1"/>
</dbReference>
<protein>
    <submittedName>
        <fullName evidence="13">Myosin binding protein Ca</fullName>
    </submittedName>
</protein>
<evidence type="ECO:0000256" key="8">
    <source>
        <dbReference type="ARBA" id="ARBA00038352"/>
    </source>
</evidence>
<dbReference type="CDD" id="cd05894">
    <property type="entry name" value="Ig_C5_MyBP-C"/>
    <property type="match status" value="1"/>
</dbReference>
<dbReference type="SMART" id="SM00409">
    <property type="entry name" value="IG"/>
    <property type="match status" value="7"/>
</dbReference>
<dbReference type="CDD" id="cd00063">
    <property type="entry name" value="FN3"/>
    <property type="match status" value="3"/>
</dbReference>
<keyword evidence="5" id="KW-0514">Muscle protein</keyword>
<evidence type="ECO:0000256" key="2">
    <source>
        <dbReference type="ARBA" id="ARBA00022553"/>
    </source>
</evidence>
<feature type="domain" description="Fibronectin type-III" evidence="11">
    <location>
        <begin position="716"/>
        <end position="811"/>
    </location>
</feature>
<dbReference type="InterPro" id="IPR013098">
    <property type="entry name" value="Ig_I-set"/>
</dbReference>
<evidence type="ECO:0000313" key="13">
    <source>
        <dbReference type="RefSeq" id="XP_013874224.1"/>
    </source>
</evidence>
<dbReference type="InterPro" id="IPR036179">
    <property type="entry name" value="Ig-like_dom_sf"/>
</dbReference>
<dbReference type="FunFam" id="2.60.40.10:FF:000062">
    <property type="entry name" value="Myosin-binding protein C, slow type"/>
    <property type="match status" value="1"/>
</dbReference>
<keyword evidence="6" id="KW-0009">Actin-binding</keyword>
<feature type="domain" description="Fibronectin type-III" evidence="11">
    <location>
        <begin position="618"/>
        <end position="714"/>
    </location>
</feature>
<evidence type="ECO:0000259" key="10">
    <source>
        <dbReference type="PROSITE" id="PS50835"/>
    </source>
</evidence>
<keyword evidence="4" id="KW-0130">Cell adhesion</keyword>
<evidence type="ECO:0000313" key="12">
    <source>
        <dbReference type="Proteomes" id="UP000192220"/>
    </source>
</evidence>
<dbReference type="FunFam" id="2.60.40.10:FF:000070">
    <property type="entry name" value="Myosin-binding protein C, slow type"/>
    <property type="match status" value="1"/>
</dbReference>
<evidence type="ECO:0000256" key="7">
    <source>
        <dbReference type="ARBA" id="ARBA00023319"/>
    </source>
</evidence>
<evidence type="ECO:0000256" key="5">
    <source>
        <dbReference type="ARBA" id="ARBA00023179"/>
    </source>
</evidence>
<organism evidence="12 13">
    <name type="scientific">Austrofundulus limnaeus</name>
    <name type="common">Annual killifish</name>
    <dbReference type="NCBI Taxonomy" id="52670"/>
    <lineage>
        <taxon>Eukaryota</taxon>
        <taxon>Metazoa</taxon>
        <taxon>Chordata</taxon>
        <taxon>Craniata</taxon>
        <taxon>Vertebrata</taxon>
        <taxon>Euteleostomi</taxon>
        <taxon>Actinopterygii</taxon>
        <taxon>Neopterygii</taxon>
        <taxon>Teleostei</taxon>
        <taxon>Neoteleostei</taxon>
        <taxon>Acanthomorphata</taxon>
        <taxon>Ovalentaria</taxon>
        <taxon>Atherinomorphae</taxon>
        <taxon>Cyprinodontiformes</taxon>
        <taxon>Rivulidae</taxon>
        <taxon>Austrofundulus</taxon>
    </lineage>
</organism>
<proteinExistence type="inferred from homology"/>
<keyword evidence="7" id="KW-0393">Immunoglobulin domain</keyword>
<dbReference type="SUPFAM" id="SSF48726">
    <property type="entry name" value="Immunoglobulin"/>
    <property type="match status" value="7"/>
</dbReference>
<dbReference type="InterPro" id="IPR007110">
    <property type="entry name" value="Ig-like_dom"/>
</dbReference>
<dbReference type="PROSITE" id="PS50853">
    <property type="entry name" value="FN3"/>
    <property type="match status" value="3"/>
</dbReference>